<protein>
    <submittedName>
        <fullName evidence="2">PASTA domain-containing protein</fullName>
    </submittedName>
</protein>
<feature type="compositionally biased region" description="Acidic residues" evidence="1">
    <location>
        <begin position="37"/>
        <end position="52"/>
    </location>
</feature>
<dbReference type="CDD" id="cd06577">
    <property type="entry name" value="PASTA_pknB"/>
    <property type="match status" value="1"/>
</dbReference>
<feature type="compositionally biased region" description="Polar residues" evidence="1">
    <location>
        <begin position="137"/>
        <end position="149"/>
    </location>
</feature>
<feature type="compositionally biased region" description="Basic and acidic residues" evidence="1">
    <location>
        <begin position="66"/>
        <end position="81"/>
    </location>
</feature>
<feature type="region of interest" description="Disordered" evidence="1">
    <location>
        <begin position="36"/>
        <end position="149"/>
    </location>
</feature>
<evidence type="ECO:0000313" key="2">
    <source>
        <dbReference type="EMBL" id="MDM8563860.1"/>
    </source>
</evidence>
<evidence type="ECO:0000256" key="1">
    <source>
        <dbReference type="SAM" id="MobiDB-lite"/>
    </source>
</evidence>
<sequence>CAGVCTGPIVIGIIRGGQAAYRAYRAWKLAQAMQNEIGDDDAPQEDDAETGDTTESAAEQCPDLSGKTRDEARKELEKLGFKDNGTSPGGYEKWYHPDGSRVYIKPDNSISRTGPKIKNPDPNKRGYRPRIGPDGKPTSSHNTGETVVD</sequence>
<dbReference type="Proteomes" id="UP001171945">
    <property type="component" value="Unassembled WGS sequence"/>
</dbReference>
<accession>A0ABT7VWH9</accession>
<comment type="caution">
    <text evidence="2">The sequence shown here is derived from an EMBL/GenBank/DDBJ whole genome shotgun (WGS) entry which is preliminary data.</text>
</comment>
<dbReference type="EMBL" id="JAUCGM010000925">
    <property type="protein sequence ID" value="MDM8563860.1"/>
    <property type="molecule type" value="Genomic_DNA"/>
</dbReference>
<name>A0ABT7VWH9_9GAMM</name>
<reference evidence="2" key="1">
    <citation type="submission" date="2023-06" db="EMBL/GenBank/DDBJ databases">
        <title>Uncultivated large filamentous bacteria from sulfidic sediments reveal new species and different genomic features in energy metabolism and defense.</title>
        <authorList>
            <person name="Fonseca A."/>
        </authorList>
    </citation>
    <scope>NUCLEOTIDE SEQUENCE</scope>
    <source>
        <strain evidence="2">HSG4</strain>
    </source>
</reference>
<feature type="non-terminal residue" evidence="2">
    <location>
        <position position="1"/>
    </location>
</feature>
<organism evidence="2 3">
    <name type="scientific">Candidatus Marithioploca araucensis</name>
    <dbReference type="NCBI Taxonomy" id="70273"/>
    <lineage>
        <taxon>Bacteria</taxon>
        <taxon>Pseudomonadati</taxon>
        <taxon>Pseudomonadota</taxon>
        <taxon>Gammaproteobacteria</taxon>
        <taxon>Thiotrichales</taxon>
        <taxon>Thiotrichaceae</taxon>
        <taxon>Candidatus Marithioploca</taxon>
    </lineage>
</organism>
<dbReference type="InterPro" id="IPR005543">
    <property type="entry name" value="PASTA_dom"/>
</dbReference>
<proteinExistence type="predicted"/>
<evidence type="ECO:0000313" key="3">
    <source>
        <dbReference type="Proteomes" id="UP001171945"/>
    </source>
</evidence>
<gene>
    <name evidence="2" type="ORF">QUF54_10955</name>
</gene>
<keyword evidence="3" id="KW-1185">Reference proteome</keyword>